<dbReference type="SMART" id="SM00580">
    <property type="entry name" value="PUG"/>
    <property type="match status" value="1"/>
</dbReference>
<dbReference type="InterPro" id="IPR018997">
    <property type="entry name" value="PUB_domain"/>
</dbReference>
<dbReference type="PhylomeDB" id="A0A0G4FVZ7"/>
<dbReference type="CDD" id="cd09212">
    <property type="entry name" value="PUB"/>
    <property type="match status" value="1"/>
</dbReference>
<dbReference type="VEuPathDB" id="CryptoDB:Cvel_19054"/>
<accession>A0A0G4FVZ7</accession>
<name>A0A0G4FVZ7_9ALVE</name>
<reference evidence="3" key="1">
    <citation type="submission" date="2014-11" db="EMBL/GenBank/DDBJ databases">
        <authorList>
            <person name="Otto D Thomas"/>
            <person name="Naeem Raeece"/>
        </authorList>
    </citation>
    <scope>NUCLEOTIDE SEQUENCE</scope>
</reference>
<organism evidence="3">
    <name type="scientific">Chromera velia CCMP2878</name>
    <dbReference type="NCBI Taxonomy" id="1169474"/>
    <lineage>
        <taxon>Eukaryota</taxon>
        <taxon>Sar</taxon>
        <taxon>Alveolata</taxon>
        <taxon>Colpodellida</taxon>
        <taxon>Chromeraceae</taxon>
        <taxon>Chromera</taxon>
    </lineage>
</organism>
<dbReference type="AlphaFoldDB" id="A0A0G4FVZ7"/>
<dbReference type="Pfam" id="PF09409">
    <property type="entry name" value="PUB"/>
    <property type="match status" value="1"/>
</dbReference>
<feature type="region of interest" description="Disordered" evidence="1">
    <location>
        <begin position="776"/>
        <end position="833"/>
    </location>
</feature>
<evidence type="ECO:0000256" key="1">
    <source>
        <dbReference type="SAM" id="MobiDB-lite"/>
    </source>
</evidence>
<dbReference type="EMBL" id="CDMZ01000680">
    <property type="protein sequence ID" value="CEM19369.1"/>
    <property type="molecule type" value="Genomic_DNA"/>
</dbReference>
<evidence type="ECO:0000313" key="3">
    <source>
        <dbReference type="EMBL" id="CEM19369.1"/>
    </source>
</evidence>
<dbReference type="SUPFAM" id="SSF143503">
    <property type="entry name" value="PUG domain-like"/>
    <property type="match status" value="1"/>
</dbReference>
<dbReference type="InterPro" id="IPR036339">
    <property type="entry name" value="PUB-like_dom_sf"/>
</dbReference>
<feature type="compositionally biased region" description="Pro residues" evidence="1">
    <location>
        <begin position="823"/>
        <end position="833"/>
    </location>
</feature>
<dbReference type="Gene3D" id="1.20.58.2190">
    <property type="match status" value="1"/>
</dbReference>
<feature type="compositionally biased region" description="Basic and acidic residues" evidence="1">
    <location>
        <begin position="785"/>
        <end position="801"/>
    </location>
</feature>
<proteinExistence type="predicted"/>
<feature type="domain" description="PUB" evidence="2">
    <location>
        <begin position="716"/>
        <end position="773"/>
    </location>
</feature>
<sequence>MSTMTESIPFPLTDLIASAPSEHLLRFVSSHASVVTRSVCKLLDEKVSSIFNEKKTKVTEEVVSTCNARLVRWLLALPQPPEPEHLLFALAGIKDREGVLAVLAGSSRIHSFGLLTREAELSPQSLASFSNFCALPKGAAWGNNRELFKRLLPRLLDVVDPIKVVQGLISGRGKGESPVDWLHQFVVDGQTWVVPLLLAQLPEASAMEVSTEHLEALSLLPLSVRERLASKGLRIFRDDTVGESVQRYRNTCNEAAALLQVWVLKGEMGKVEASVFPPGKEGDWNTDLEYAATFVKYLLVCAAVANVSLADIQRLYDWAAEKLGGGLLENPDAKARFHQIAFAAKDDRIRRWSPRSDQDPAAAVIRRGPPERAIEFLQWTRCLDPPVAEWKPTCVKRRERLADRMIRLHGDWETMKRLRSENSSVRWDAFEPDTPLEVRAYEVEVAKHFASEDRLDSDPPPPPEGLKPVLAACIETCIRTESDFPPSLDVREFPNPRPFFFQNAFGSRFWHCFSTNTNHKLNSRHFKWLVRMSTDAAKRELKESLRTGYLGTLGYDVGRVIGDMHRDLFPGRQTRFFFFNPSLNRTRYVRETEYEIQWRQWFSQGNPFTPSTLSALKKRFEKAERGGREFLSLLEWMDAEGIQYREALGVNPRTVTALSRLVEVWGRERWRALLEKCRAASSEQQSIVEGGNVNSAPAFEHIDRAASELRILLSSEAFQEALRTLHLILQNVIAHPLEPKYRRISLANQRFHSTVGRHPSALKLLASAGFLIDSSPHASCPQGRGGEETRQCDQQEEEKKRGSLYLPPSVPSQRVRDVLNRLPPSPPPSKYRP</sequence>
<evidence type="ECO:0000259" key="2">
    <source>
        <dbReference type="Pfam" id="PF09409"/>
    </source>
</evidence>
<protein>
    <recommendedName>
        <fullName evidence="2">PUB domain-containing protein</fullName>
    </recommendedName>
</protein>
<gene>
    <name evidence="3" type="ORF">Cvel_19054</name>
</gene>